<organism evidence="14 15">
    <name type="scientific">Zygosaccharomyces bailii (strain CLIB 213 / ATCC 58445 / CBS 680 / BCRC 21525 / NBRC 1098 / NCYC 1416 / NRRL Y-2227)</name>
    <dbReference type="NCBI Taxonomy" id="1333698"/>
    <lineage>
        <taxon>Eukaryota</taxon>
        <taxon>Fungi</taxon>
        <taxon>Dikarya</taxon>
        <taxon>Ascomycota</taxon>
        <taxon>Saccharomycotina</taxon>
        <taxon>Saccharomycetes</taxon>
        <taxon>Saccharomycetales</taxon>
        <taxon>Saccharomycetaceae</taxon>
        <taxon>Zygosaccharomyces</taxon>
    </lineage>
</organism>
<feature type="compositionally biased region" description="Basic and acidic residues" evidence="10">
    <location>
        <begin position="680"/>
        <end position="698"/>
    </location>
</feature>
<keyword evidence="15" id="KW-1185">Reference proteome</keyword>
<dbReference type="OrthoDB" id="196131at2759"/>
<feature type="domain" description="DEAD-box RNA helicase Q" evidence="13">
    <location>
        <begin position="250"/>
        <end position="279"/>
    </location>
</feature>
<evidence type="ECO:0000259" key="13">
    <source>
        <dbReference type="PROSITE" id="PS51195"/>
    </source>
</evidence>
<feature type="compositionally biased region" description="Basic and acidic residues" evidence="10">
    <location>
        <begin position="53"/>
        <end position="74"/>
    </location>
</feature>
<dbReference type="InterPro" id="IPR011545">
    <property type="entry name" value="DEAD/DEAH_box_helicase_dom"/>
</dbReference>
<dbReference type="InterPro" id="IPR001650">
    <property type="entry name" value="Helicase_C-like"/>
</dbReference>
<dbReference type="Gene3D" id="3.40.50.300">
    <property type="entry name" value="P-loop containing nucleotide triphosphate hydrolases"/>
    <property type="match status" value="2"/>
</dbReference>
<sequence length="836" mass="94839">MSSVSSNTDNNKAKLFQERREKLAKWKQKKAQQDERKKKELTNTENSHNKLTKTHDGLKDTQRRKLEGHSEESQGSKALKRRKKHRNKTSKKLSFADSDEETVIQPPKLFNPKEVQLSREIPSNDAQGADPLEQYMNSLSNGTQPALVGGGNVVDEEGSDFVSDEGENRSDQDGSSDENEAGLRFARITKMKSKKQVKEIHYAKEELEPFRKDFYAQQGQPTMTDNEIYELRLNLGNIKVKGTGCPVPITRWSQLGLTTDVINLIVNDLKYEYPTPIQAQAIPAIMCGRDVIGISKTGSGKTISYLLPLIRQIKAQRPLSKDETGPLGLVLAPTRELALQIHEEVEKFTSTDQAINSVCCTGGSELKKQIQYLKKGVEIVVATPGRFIDLLTLNYGHLVKTRRITYVVMDEADRLFDLGFEPQITQIMKTIRPDKQCVLFSATFPNKLRNFALRVLQEPLSITINSKNLVNENITQKFYVAGSDEEKFRKLLQVLEYHEQQTDEKLNEESREDDGNDEKTIIFVSSQQICDLIHIKLENEGYTIYSIHAGKPYQDRVANLEQFRTTRNSILLCTEVLSRGLNVPEVSLVLIYSAVKCFAQYVHTTGRTARGTHTGVAMMFLLPDELAGAYILFKSICEKELIAHDPKQIEMLRSMSQNFEQGMKSGKFKVSQGFGGKGLDNLESKRKEKHLEEKRNYEDETSQSKYQETEVKEPSPAQVQIPKLQYNVLQQNNPNGTVTFAAEVNVNDLPQLVRWEATKNTTFMFIKNETGCSITNKGKYYPEGKEPQSDKDEPKLFLLIESDNEKDVKLCIDLLEQKVKEGIRKAGIQSIKNTKY</sequence>
<protein>
    <recommendedName>
        <fullName evidence="1">RNA helicase</fullName>
        <ecNumber evidence="1">3.6.4.13</ecNumber>
    </recommendedName>
</protein>
<keyword evidence="6" id="KW-0507">mRNA processing</keyword>
<evidence type="ECO:0000313" key="15">
    <source>
        <dbReference type="Proteomes" id="UP000019375"/>
    </source>
</evidence>
<evidence type="ECO:0000256" key="5">
    <source>
        <dbReference type="ARBA" id="ARBA00022840"/>
    </source>
</evidence>
<reference evidence="15" key="1">
    <citation type="journal article" date="2013" name="Genome Announc.">
        <title>Genome sequence of the food spoilage yeast Zygosaccharomyces bailii CLIB 213(T).</title>
        <authorList>
            <person name="Galeote V."/>
            <person name="Bigey F."/>
            <person name="Devillers H."/>
            <person name="Neuveglise C."/>
            <person name="Dequin S."/>
        </authorList>
    </citation>
    <scope>NUCLEOTIDE SEQUENCE [LARGE SCALE GENOMIC DNA]</scope>
    <source>
        <strain evidence="15">CLIB 213 / ATCC 58445 / CBS 680 / CCRC 21525 / NBRC 1098 / NCYC 1416 / NRRL Y-2227</strain>
    </source>
</reference>
<feature type="short sequence motif" description="Q motif" evidence="9">
    <location>
        <begin position="250"/>
        <end position="279"/>
    </location>
</feature>
<keyword evidence="4" id="KW-0347">Helicase</keyword>
<dbReference type="GO" id="GO:0003676">
    <property type="term" value="F:nucleic acid binding"/>
    <property type="evidence" value="ECO:0007669"/>
    <property type="project" value="InterPro"/>
</dbReference>
<feature type="compositionally biased region" description="Polar residues" evidence="10">
    <location>
        <begin position="135"/>
        <end position="144"/>
    </location>
</feature>
<gene>
    <name evidence="14" type="ORF">BN860_00166g</name>
</gene>
<feature type="region of interest" description="Disordered" evidence="10">
    <location>
        <begin position="669"/>
        <end position="717"/>
    </location>
</feature>
<evidence type="ECO:0000259" key="12">
    <source>
        <dbReference type="PROSITE" id="PS51194"/>
    </source>
</evidence>
<dbReference type="PROSITE" id="PS00039">
    <property type="entry name" value="DEAD_ATP_HELICASE"/>
    <property type="match status" value="1"/>
</dbReference>
<dbReference type="GO" id="GO:0003724">
    <property type="term" value="F:RNA helicase activity"/>
    <property type="evidence" value="ECO:0007669"/>
    <property type="project" value="UniProtKB-EC"/>
</dbReference>
<keyword evidence="3" id="KW-0378">Hydrolase</keyword>
<dbReference type="InterPro" id="IPR027417">
    <property type="entry name" value="P-loop_NTPase"/>
</dbReference>
<evidence type="ECO:0000256" key="3">
    <source>
        <dbReference type="ARBA" id="ARBA00022801"/>
    </source>
</evidence>
<keyword evidence="6" id="KW-0508">mRNA splicing</keyword>
<dbReference type="CDD" id="cd18787">
    <property type="entry name" value="SF2_C_DEAD"/>
    <property type="match status" value="1"/>
</dbReference>
<dbReference type="SMART" id="SM00487">
    <property type="entry name" value="DEXDc"/>
    <property type="match status" value="1"/>
</dbReference>
<dbReference type="GO" id="GO:0016787">
    <property type="term" value="F:hydrolase activity"/>
    <property type="evidence" value="ECO:0007669"/>
    <property type="project" value="UniProtKB-KW"/>
</dbReference>
<dbReference type="EMBL" id="HG316460">
    <property type="protein sequence ID" value="CDF90402.1"/>
    <property type="molecule type" value="Genomic_DNA"/>
</dbReference>
<proteinExistence type="inferred from homology"/>
<evidence type="ECO:0000256" key="9">
    <source>
        <dbReference type="PROSITE-ProRule" id="PRU00552"/>
    </source>
</evidence>
<dbReference type="InterPro" id="IPR014001">
    <property type="entry name" value="Helicase_ATP-bd"/>
</dbReference>
<dbReference type="InterPro" id="IPR014014">
    <property type="entry name" value="RNA_helicase_DEAD_Q_motif"/>
</dbReference>
<evidence type="ECO:0000256" key="4">
    <source>
        <dbReference type="ARBA" id="ARBA00022806"/>
    </source>
</evidence>
<dbReference type="GO" id="GO:0008380">
    <property type="term" value="P:RNA splicing"/>
    <property type="evidence" value="ECO:0007669"/>
    <property type="project" value="UniProtKB-KW"/>
</dbReference>
<feature type="compositionally biased region" description="Basic and acidic residues" evidence="10">
    <location>
        <begin position="11"/>
        <end position="24"/>
    </location>
</feature>
<evidence type="ECO:0000256" key="10">
    <source>
        <dbReference type="SAM" id="MobiDB-lite"/>
    </source>
</evidence>
<dbReference type="Pfam" id="PF23469">
    <property type="entry name" value="KH_12"/>
    <property type="match status" value="1"/>
</dbReference>
<dbReference type="Proteomes" id="UP000019375">
    <property type="component" value="Unassembled WGS sequence"/>
</dbReference>
<dbReference type="EC" id="3.6.4.13" evidence="1"/>
<dbReference type="Pfam" id="PF00270">
    <property type="entry name" value="DEAD"/>
    <property type="match status" value="1"/>
</dbReference>
<feature type="compositionally biased region" description="Basic and acidic residues" evidence="10">
    <location>
        <begin position="31"/>
        <end position="42"/>
    </location>
</feature>
<evidence type="ECO:0000259" key="11">
    <source>
        <dbReference type="PROSITE" id="PS51192"/>
    </source>
</evidence>
<dbReference type="GO" id="GO:0005524">
    <property type="term" value="F:ATP binding"/>
    <property type="evidence" value="ECO:0007669"/>
    <property type="project" value="UniProtKB-KW"/>
</dbReference>
<comment type="similarity">
    <text evidence="7">Belongs to the DEAD box helicase family. DDX46/PRP5 subfamily.</text>
</comment>
<dbReference type="SMART" id="SM00490">
    <property type="entry name" value="HELICc"/>
    <property type="match status" value="1"/>
</dbReference>
<dbReference type="PROSITE" id="PS51195">
    <property type="entry name" value="Q_MOTIF"/>
    <property type="match status" value="1"/>
</dbReference>
<evidence type="ECO:0000256" key="8">
    <source>
        <dbReference type="ARBA" id="ARBA00047984"/>
    </source>
</evidence>
<evidence type="ECO:0000256" key="6">
    <source>
        <dbReference type="ARBA" id="ARBA00023187"/>
    </source>
</evidence>
<dbReference type="InterPro" id="IPR000629">
    <property type="entry name" value="RNA-helicase_DEAD-box_CS"/>
</dbReference>
<dbReference type="PROSITE" id="PS51194">
    <property type="entry name" value="HELICASE_CTER"/>
    <property type="match status" value="1"/>
</dbReference>
<evidence type="ECO:0000256" key="1">
    <source>
        <dbReference type="ARBA" id="ARBA00012552"/>
    </source>
</evidence>
<name>A0A8J2T986_ZYGB2</name>
<evidence type="ECO:0000256" key="7">
    <source>
        <dbReference type="ARBA" id="ARBA00038511"/>
    </source>
</evidence>
<keyword evidence="5" id="KW-0067">ATP-binding</keyword>
<feature type="region of interest" description="Disordered" evidence="10">
    <location>
        <begin position="1"/>
        <end position="184"/>
    </location>
</feature>
<comment type="catalytic activity">
    <reaction evidence="8">
        <text>ATP + H2O = ADP + phosphate + H(+)</text>
        <dbReference type="Rhea" id="RHEA:13065"/>
        <dbReference type="ChEBI" id="CHEBI:15377"/>
        <dbReference type="ChEBI" id="CHEBI:15378"/>
        <dbReference type="ChEBI" id="CHEBI:30616"/>
        <dbReference type="ChEBI" id="CHEBI:43474"/>
        <dbReference type="ChEBI" id="CHEBI:456216"/>
        <dbReference type="EC" id="3.6.4.13"/>
    </reaction>
</comment>
<evidence type="ECO:0000313" key="14">
    <source>
        <dbReference type="EMBL" id="CDF90402.1"/>
    </source>
</evidence>
<dbReference type="AlphaFoldDB" id="A0A8J2T986"/>
<dbReference type="PROSITE" id="PS51192">
    <property type="entry name" value="HELICASE_ATP_BIND_1"/>
    <property type="match status" value="1"/>
</dbReference>
<dbReference type="SUPFAM" id="SSF52540">
    <property type="entry name" value="P-loop containing nucleoside triphosphate hydrolases"/>
    <property type="match status" value="2"/>
</dbReference>
<dbReference type="Pfam" id="PF00271">
    <property type="entry name" value="Helicase_C"/>
    <property type="match status" value="1"/>
</dbReference>
<dbReference type="PANTHER" id="PTHR47958">
    <property type="entry name" value="ATP-DEPENDENT RNA HELICASE DBP3"/>
    <property type="match status" value="1"/>
</dbReference>
<feature type="domain" description="Helicase ATP-binding" evidence="11">
    <location>
        <begin position="282"/>
        <end position="462"/>
    </location>
</feature>
<feature type="compositionally biased region" description="Acidic residues" evidence="10">
    <location>
        <begin position="154"/>
        <end position="165"/>
    </location>
</feature>
<evidence type="ECO:0000256" key="2">
    <source>
        <dbReference type="ARBA" id="ARBA00022741"/>
    </source>
</evidence>
<feature type="domain" description="Helicase C-terminal" evidence="12">
    <location>
        <begin position="490"/>
        <end position="653"/>
    </location>
</feature>
<feature type="compositionally biased region" description="Basic residues" evidence="10">
    <location>
        <begin position="78"/>
        <end position="91"/>
    </location>
</feature>
<feature type="compositionally biased region" description="Polar residues" evidence="10">
    <location>
        <begin position="1"/>
        <end position="10"/>
    </location>
</feature>
<dbReference type="InterPro" id="IPR056149">
    <property type="entry name" value="PRP5/DDX46/KHDC4_KH"/>
</dbReference>
<keyword evidence="2" id="KW-0547">Nucleotide-binding</keyword>
<accession>A0A8J2T986</accession>